<dbReference type="OrthoDB" id="10451829at2759"/>
<reference evidence="2 3" key="1">
    <citation type="journal article" date="2018" name="Gigascience">
        <title>Genomes of trombidid mites reveal novel predicted allergens and laterally-transferred genes associated with secondary metabolism.</title>
        <authorList>
            <person name="Dong X."/>
            <person name="Chaisiri K."/>
            <person name="Xia D."/>
            <person name="Armstrong S.D."/>
            <person name="Fang Y."/>
            <person name="Donnelly M.J."/>
            <person name="Kadowaki T."/>
            <person name="McGarry J.W."/>
            <person name="Darby A.C."/>
            <person name="Makepeace B.L."/>
        </authorList>
    </citation>
    <scope>NUCLEOTIDE SEQUENCE [LARGE SCALE GENOMIC DNA]</scope>
    <source>
        <strain evidence="2">UoL-WK</strain>
    </source>
</reference>
<evidence type="ECO:0000256" key="1">
    <source>
        <dbReference type="SAM" id="SignalP"/>
    </source>
</evidence>
<feature type="signal peptide" evidence="1">
    <location>
        <begin position="1"/>
        <end position="17"/>
    </location>
</feature>
<name>A0A3S3NXD0_9ACAR</name>
<gene>
    <name evidence="2" type="ORF">B4U79_17568</name>
</gene>
<feature type="chain" id="PRO_5018571686" description="Sushi domain-containing protein" evidence="1">
    <location>
        <begin position="18"/>
        <end position="370"/>
    </location>
</feature>
<accession>A0A3S3NXD0</accession>
<proteinExistence type="predicted"/>
<organism evidence="2 3">
    <name type="scientific">Dinothrombium tinctorium</name>
    <dbReference type="NCBI Taxonomy" id="1965070"/>
    <lineage>
        <taxon>Eukaryota</taxon>
        <taxon>Metazoa</taxon>
        <taxon>Ecdysozoa</taxon>
        <taxon>Arthropoda</taxon>
        <taxon>Chelicerata</taxon>
        <taxon>Arachnida</taxon>
        <taxon>Acari</taxon>
        <taxon>Acariformes</taxon>
        <taxon>Trombidiformes</taxon>
        <taxon>Prostigmata</taxon>
        <taxon>Anystina</taxon>
        <taxon>Parasitengona</taxon>
        <taxon>Trombidioidea</taxon>
        <taxon>Trombidiidae</taxon>
        <taxon>Dinothrombium</taxon>
    </lineage>
</organism>
<comment type="caution">
    <text evidence="2">The sequence shown here is derived from an EMBL/GenBank/DDBJ whole genome shotgun (WGS) entry which is preliminary data.</text>
</comment>
<dbReference type="Proteomes" id="UP000285301">
    <property type="component" value="Unassembled WGS sequence"/>
</dbReference>
<sequence length="370" mass="41350">MLLLCIACITLIVSVESKCGIPLVAEGVSHFPAKTVYSEGEIVNQFCANTTHELVPLHPKYSITEFDGRKAVQINCVSGKWKGNFPRCAIPISRLEESETNGKESMINGLSYYNATINEEDFLAETYKEIVGIEETQYSLPGNAHCIEKPSMPAKNAKLIKGYSWIINLKHKSTVAYISIKFTRHELGEELLSYDKPFVTAFVNQIRNCSVHQASKFLDVRGGTIDLLCQLNNPEDYDSNADAIETLMLQFHHPNYKNDLYIDSICLWDFPKACGTPEIPLDSPADGVFDTLLETPLVTCDMPTNDTHLKGNTFELSPGETVSYVNAKYYQQTLYAVPYTIEIHTCDDSVLGNRVCQVDGQWDTEELSCG</sequence>
<protein>
    <recommendedName>
        <fullName evidence="4">Sushi domain-containing protein</fullName>
    </recommendedName>
</protein>
<dbReference type="AlphaFoldDB" id="A0A3S3NXD0"/>
<dbReference type="EMBL" id="NCKU01001898">
    <property type="protein sequence ID" value="RWS10967.1"/>
    <property type="molecule type" value="Genomic_DNA"/>
</dbReference>
<evidence type="ECO:0008006" key="4">
    <source>
        <dbReference type="Google" id="ProtNLM"/>
    </source>
</evidence>
<evidence type="ECO:0000313" key="3">
    <source>
        <dbReference type="Proteomes" id="UP000285301"/>
    </source>
</evidence>
<evidence type="ECO:0000313" key="2">
    <source>
        <dbReference type="EMBL" id="RWS10967.1"/>
    </source>
</evidence>
<keyword evidence="1" id="KW-0732">Signal</keyword>
<keyword evidence="3" id="KW-1185">Reference proteome</keyword>